<keyword evidence="3" id="KW-1185">Reference proteome</keyword>
<name>A0A7W4Z6J8_9GAMM</name>
<protein>
    <submittedName>
        <fullName evidence="2">Uncharacterized protein</fullName>
    </submittedName>
</protein>
<dbReference type="RefSeq" id="WP_183411370.1">
    <property type="nucleotide sequence ID" value="NZ_JACHWY010000003.1"/>
</dbReference>
<feature type="chain" id="PRO_5031574976" evidence="1">
    <location>
        <begin position="20"/>
        <end position="86"/>
    </location>
</feature>
<evidence type="ECO:0000256" key="1">
    <source>
        <dbReference type="SAM" id="SignalP"/>
    </source>
</evidence>
<evidence type="ECO:0000313" key="3">
    <source>
        <dbReference type="Proteomes" id="UP000537130"/>
    </source>
</evidence>
<proteinExistence type="predicted"/>
<dbReference type="EMBL" id="JACHWY010000003">
    <property type="protein sequence ID" value="MBB3048589.1"/>
    <property type="molecule type" value="Genomic_DNA"/>
</dbReference>
<reference evidence="2 3" key="1">
    <citation type="submission" date="2020-08" db="EMBL/GenBank/DDBJ databases">
        <title>Genomic Encyclopedia of Type Strains, Phase III (KMG-III): the genomes of soil and plant-associated and newly described type strains.</title>
        <authorList>
            <person name="Whitman W."/>
        </authorList>
    </citation>
    <scope>NUCLEOTIDE SEQUENCE [LARGE SCALE GENOMIC DNA]</scope>
    <source>
        <strain evidence="2 3">CECT 8654</strain>
    </source>
</reference>
<evidence type="ECO:0000313" key="2">
    <source>
        <dbReference type="EMBL" id="MBB3048589.1"/>
    </source>
</evidence>
<dbReference type="AlphaFoldDB" id="A0A7W4Z6J8"/>
<keyword evidence="1" id="KW-0732">Signal</keyword>
<organism evidence="2 3">
    <name type="scientific">Litorivivens lipolytica</name>
    <dbReference type="NCBI Taxonomy" id="1524264"/>
    <lineage>
        <taxon>Bacteria</taxon>
        <taxon>Pseudomonadati</taxon>
        <taxon>Pseudomonadota</taxon>
        <taxon>Gammaproteobacteria</taxon>
        <taxon>Litorivivens</taxon>
    </lineage>
</organism>
<comment type="caution">
    <text evidence="2">The sequence shown here is derived from an EMBL/GenBank/DDBJ whole genome shotgun (WGS) entry which is preliminary data.</text>
</comment>
<accession>A0A7W4Z6J8</accession>
<feature type="signal peptide" evidence="1">
    <location>
        <begin position="1"/>
        <end position="19"/>
    </location>
</feature>
<sequence>MKRLASVITLMIASTLATAADSQVRVDESLVLAYNTTEAKTVSAAEESTIAVEVSSKVMDRTLNEVSASLGAELDARIADLMTASE</sequence>
<dbReference type="Proteomes" id="UP000537130">
    <property type="component" value="Unassembled WGS sequence"/>
</dbReference>
<gene>
    <name evidence="2" type="ORF">FHR99_002863</name>
</gene>